<dbReference type="GO" id="GO:0019843">
    <property type="term" value="F:rRNA binding"/>
    <property type="evidence" value="ECO:0007669"/>
    <property type="project" value="UniProtKB-UniRule"/>
</dbReference>
<dbReference type="Pfam" id="PF00347">
    <property type="entry name" value="Ribosomal_L6"/>
    <property type="match status" value="2"/>
</dbReference>
<dbReference type="GO" id="GO:0002181">
    <property type="term" value="P:cytoplasmic translation"/>
    <property type="evidence" value="ECO:0007669"/>
    <property type="project" value="TreeGrafter"/>
</dbReference>
<dbReference type="PIRSF" id="PIRSF002162">
    <property type="entry name" value="Ribosomal_L6"/>
    <property type="match status" value="1"/>
</dbReference>
<dbReference type="Gene3D" id="3.90.930.12">
    <property type="entry name" value="Ribosomal protein L6, alpha-beta domain"/>
    <property type="match status" value="2"/>
</dbReference>
<evidence type="ECO:0000256" key="7">
    <source>
        <dbReference type="RuleBase" id="RU003870"/>
    </source>
</evidence>
<evidence type="ECO:0000256" key="3">
    <source>
        <dbReference type="ARBA" id="ARBA00023274"/>
    </source>
</evidence>
<evidence type="ECO:0000256" key="1">
    <source>
        <dbReference type="ARBA" id="ARBA00009356"/>
    </source>
</evidence>
<reference evidence="9 10" key="1">
    <citation type="submission" date="2016-10" db="EMBL/GenBank/DDBJ databases">
        <authorList>
            <person name="de Groot N.N."/>
        </authorList>
    </citation>
    <scope>NUCLEOTIDE SEQUENCE [LARGE SCALE GENOMIC DNA]</scope>
    <source>
        <strain evidence="9">1</strain>
    </source>
</reference>
<dbReference type="STRING" id="51642.NSMM_360018"/>
<dbReference type="PROSITE" id="PS00525">
    <property type="entry name" value="RIBOSOMAL_L6_1"/>
    <property type="match status" value="1"/>
</dbReference>
<dbReference type="PANTHER" id="PTHR11655">
    <property type="entry name" value="60S/50S RIBOSOMAL PROTEIN L6/L9"/>
    <property type="match status" value="1"/>
</dbReference>
<name>A0A1G5SDD4_9PROT</name>
<dbReference type="GO" id="GO:0003735">
    <property type="term" value="F:structural constituent of ribosome"/>
    <property type="evidence" value="ECO:0007669"/>
    <property type="project" value="UniProtKB-UniRule"/>
</dbReference>
<dbReference type="SUPFAM" id="SSF56053">
    <property type="entry name" value="Ribosomal protein L6"/>
    <property type="match status" value="2"/>
</dbReference>
<dbReference type="PRINTS" id="PR00059">
    <property type="entry name" value="RIBOSOMALL6"/>
</dbReference>
<proteinExistence type="inferred from homology"/>
<sequence length="180" mass="19538">MSVICCSAKPINFPSNVMVELAGNVVKVSGPLGKLDQILNLETISIEIEPLVLRLHAISGAQQARAMLGTLRALIMNMIKGVSAGFEKKLILVGVGYRAQLSGRSINLSLGLSHPVIYELPEGVDAIVSTPTEIVIKGIDKQKVGQTGAEIRFFRKPEPYKGKGIRYSDEVIQLKETKKK</sequence>
<dbReference type="InterPro" id="IPR036789">
    <property type="entry name" value="Ribosomal_uL6-like_a/b-dom_sf"/>
</dbReference>
<dbReference type="InterPro" id="IPR020040">
    <property type="entry name" value="Ribosomal_uL6_a/b-dom"/>
</dbReference>
<evidence type="ECO:0000256" key="6">
    <source>
        <dbReference type="RuleBase" id="RU003869"/>
    </source>
</evidence>
<dbReference type="RefSeq" id="WP_090285314.1">
    <property type="nucleotide sequence ID" value="NZ_FMWO01000043.1"/>
</dbReference>
<feature type="domain" description="Large ribosomal subunit protein uL6 alpha-beta" evidence="8">
    <location>
        <begin position="93"/>
        <end position="167"/>
    </location>
</feature>
<gene>
    <name evidence="9" type="primary">rplF</name>
    <name evidence="9" type="ORF">NSMM_360018</name>
</gene>
<organism evidence="9 10">
    <name type="scientific">Nitrosomonas mobilis</name>
    <dbReference type="NCBI Taxonomy" id="51642"/>
    <lineage>
        <taxon>Bacteria</taxon>
        <taxon>Pseudomonadati</taxon>
        <taxon>Pseudomonadota</taxon>
        <taxon>Betaproteobacteria</taxon>
        <taxon>Nitrosomonadales</taxon>
        <taxon>Nitrosomonadaceae</taxon>
        <taxon>Nitrosomonas</taxon>
    </lineage>
</organism>
<dbReference type="EMBL" id="FMWO01000043">
    <property type="protein sequence ID" value="SCZ85203.1"/>
    <property type="molecule type" value="Genomic_DNA"/>
</dbReference>
<dbReference type="PANTHER" id="PTHR11655:SF14">
    <property type="entry name" value="LARGE RIBOSOMAL SUBUNIT PROTEIN UL6M"/>
    <property type="match status" value="1"/>
</dbReference>
<accession>A0A1G5SDD4</accession>
<keyword evidence="10" id="KW-1185">Reference proteome</keyword>
<dbReference type="Proteomes" id="UP000198729">
    <property type="component" value="Unassembled WGS sequence"/>
</dbReference>
<dbReference type="InterPro" id="IPR002358">
    <property type="entry name" value="Ribosomal_uL6_CS"/>
</dbReference>
<dbReference type="FunFam" id="3.90.930.12:FF:000001">
    <property type="entry name" value="50S ribosomal protein L6"/>
    <property type="match status" value="1"/>
</dbReference>
<comment type="similarity">
    <text evidence="1 6">Belongs to the universal ribosomal protein uL6 family.</text>
</comment>
<dbReference type="AlphaFoldDB" id="A0A1G5SDD4"/>
<dbReference type="InterPro" id="IPR019906">
    <property type="entry name" value="Ribosomal_uL6_bac-type"/>
</dbReference>
<evidence type="ECO:0000313" key="9">
    <source>
        <dbReference type="EMBL" id="SCZ85203.1"/>
    </source>
</evidence>
<keyword evidence="2 6" id="KW-0689">Ribosomal protein</keyword>
<evidence type="ECO:0000313" key="10">
    <source>
        <dbReference type="Proteomes" id="UP000198729"/>
    </source>
</evidence>
<dbReference type="InterPro" id="IPR000702">
    <property type="entry name" value="Ribosomal_uL6-like"/>
</dbReference>
<evidence type="ECO:0000256" key="4">
    <source>
        <dbReference type="ARBA" id="ARBA00035454"/>
    </source>
</evidence>
<comment type="function">
    <text evidence="7">This protein binds to the 23S rRNA, and is important in its secondary structure. It is located near the subunit interface in the base of the L7/L12 stalk, and near the tRNA binding site of the peptidyltransferase center.</text>
</comment>
<dbReference type="OrthoDB" id="9805007at2"/>
<feature type="domain" description="Large ribosomal subunit protein uL6 alpha-beta" evidence="8">
    <location>
        <begin position="13"/>
        <end position="85"/>
    </location>
</feature>
<evidence type="ECO:0000256" key="5">
    <source>
        <dbReference type="NCBIfam" id="TIGR03654"/>
    </source>
</evidence>
<evidence type="ECO:0000256" key="2">
    <source>
        <dbReference type="ARBA" id="ARBA00022980"/>
    </source>
</evidence>
<keyword evidence="7" id="KW-0694">RNA-binding</keyword>
<protein>
    <recommendedName>
        <fullName evidence="4 5">50S ribosomal protein L6</fullName>
    </recommendedName>
</protein>
<dbReference type="GO" id="GO:0022625">
    <property type="term" value="C:cytosolic large ribosomal subunit"/>
    <property type="evidence" value="ECO:0007669"/>
    <property type="project" value="UniProtKB-UniRule"/>
</dbReference>
<keyword evidence="7" id="KW-0699">rRNA-binding</keyword>
<dbReference type="NCBIfam" id="TIGR03654">
    <property type="entry name" value="L6_bact"/>
    <property type="match status" value="1"/>
</dbReference>
<evidence type="ECO:0000259" key="8">
    <source>
        <dbReference type="Pfam" id="PF00347"/>
    </source>
</evidence>
<keyword evidence="3 6" id="KW-0687">Ribonucleoprotein</keyword>